<evidence type="ECO:0008006" key="3">
    <source>
        <dbReference type="Google" id="ProtNLM"/>
    </source>
</evidence>
<gene>
    <name evidence="1" type="ORF">PYCCODRAFT_1467969</name>
</gene>
<accession>A0A1Y2IMI6</accession>
<evidence type="ECO:0000313" key="1">
    <source>
        <dbReference type="EMBL" id="OSD02325.1"/>
    </source>
</evidence>
<organism evidence="1 2">
    <name type="scientific">Trametes coccinea (strain BRFM310)</name>
    <name type="common">Pycnoporus coccineus</name>
    <dbReference type="NCBI Taxonomy" id="1353009"/>
    <lineage>
        <taxon>Eukaryota</taxon>
        <taxon>Fungi</taxon>
        <taxon>Dikarya</taxon>
        <taxon>Basidiomycota</taxon>
        <taxon>Agaricomycotina</taxon>
        <taxon>Agaricomycetes</taxon>
        <taxon>Polyporales</taxon>
        <taxon>Polyporaceae</taxon>
        <taxon>Trametes</taxon>
    </lineage>
</organism>
<protein>
    <recommendedName>
        <fullName evidence="3">F-box domain-containing protein</fullName>
    </recommendedName>
</protein>
<dbReference type="Proteomes" id="UP000193067">
    <property type="component" value="Unassembled WGS sequence"/>
</dbReference>
<dbReference type="EMBL" id="KZ084106">
    <property type="protein sequence ID" value="OSD02325.1"/>
    <property type="molecule type" value="Genomic_DNA"/>
</dbReference>
<proteinExistence type="predicted"/>
<name>A0A1Y2IMI6_TRAC3</name>
<sequence length="409" mass="45983">MATRGSTAISQEAVPQALILSVGPNGDTVSETDENGLLTLGTFPLECIPRLAPLALALTHLGLRHKPVVVKHRQGSKTPLLHVSHAKCRLDSPAQLSILRYLFRLVDFTSCDLELPVFSARRLPRIKALDLSTELTLRGEFTSCIHFLSVLDAERLRKIVIQFRRNQFEDLCAGTNVDSAYLLQLHSFAYVHLRAVKLCENEQYPRYSNVALACILRPLFSLQRLEDVELVLTQSPLSVRDYDITQIAYAWRDARRLVFSVTRCTKEAPTLDCLYVLADQCRSLEELLLPKLDVLDLGRTISKRPPAVPPAGTPTHPLRKFGVACDSRTNISDQRAGRISHCVDSLFPNINVKESWVHDHSDETILGDWYLIWVNLIATKAFRAVVPSRVTAVLGRPSDTSRLVFRVRY</sequence>
<dbReference type="OrthoDB" id="2753807at2759"/>
<evidence type="ECO:0000313" key="2">
    <source>
        <dbReference type="Proteomes" id="UP000193067"/>
    </source>
</evidence>
<dbReference type="AlphaFoldDB" id="A0A1Y2IMI6"/>
<keyword evidence="2" id="KW-1185">Reference proteome</keyword>
<reference evidence="1 2" key="1">
    <citation type="journal article" date="2015" name="Biotechnol. Biofuels">
        <title>Enhanced degradation of softwood versus hardwood by the white-rot fungus Pycnoporus coccineus.</title>
        <authorList>
            <person name="Couturier M."/>
            <person name="Navarro D."/>
            <person name="Chevret D."/>
            <person name="Henrissat B."/>
            <person name="Piumi F."/>
            <person name="Ruiz-Duenas F.J."/>
            <person name="Martinez A.T."/>
            <person name="Grigoriev I.V."/>
            <person name="Riley R."/>
            <person name="Lipzen A."/>
            <person name="Berrin J.G."/>
            <person name="Master E.R."/>
            <person name="Rosso M.N."/>
        </authorList>
    </citation>
    <scope>NUCLEOTIDE SEQUENCE [LARGE SCALE GENOMIC DNA]</scope>
    <source>
        <strain evidence="1 2">BRFM310</strain>
    </source>
</reference>